<organism evidence="2 3">
    <name type="scientific">Solanum verrucosum</name>
    <dbReference type="NCBI Taxonomy" id="315347"/>
    <lineage>
        <taxon>Eukaryota</taxon>
        <taxon>Viridiplantae</taxon>
        <taxon>Streptophyta</taxon>
        <taxon>Embryophyta</taxon>
        <taxon>Tracheophyta</taxon>
        <taxon>Spermatophyta</taxon>
        <taxon>Magnoliopsida</taxon>
        <taxon>eudicotyledons</taxon>
        <taxon>Gunneridae</taxon>
        <taxon>Pentapetalae</taxon>
        <taxon>asterids</taxon>
        <taxon>lamiids</taxon>
        <taxon>Solanales</taxon>
        <taxon>Solanaceae</taxon>
        <taxon>Solanoideae</taxon>
        <taxon>Solaneae</taxon>
        <taxon>Solanum</taxon>
    </lineage>
</organism>
<feature type="non-terminal residue" evidence="2">
    <location>
        <position position="1"/>
    </location>
</feature>
<dbReference type="Proteomes" id="UP001234989">
    <property type="component" value="Chromosome 8"/>
</dbReference>
<proteinExistence type="predicted"/>
<reference evidence="2" key="1">
    <citation type="submission" date="2023-08" db="EMBL/GenBank/DDBJ databases">
        <title>A de novo genome assembly of Solanum verrucosum Schlechtendal, a Mexican diploid species geographically isolated from the other diploid A-genome species in potato relatives.</title>
        <authorList>
            <person name="Hosaka K."/>
        </authorList>
    </citation>
    <scope>NUCLEOTIDE SEQUENCE</scope>
    <source>
        <tissue evidence="2">Young leaves</tissue>
    </source>
</reference>
<protein>
    <submittedName>
        <fullName evidence="2">Uncharacterized protein</fullName>
    </submittedName>
</protein>
<sequence>SVPSPEGENQVGERKKQSVSRLTVPQFSVGSPKVTKLEDVEGQSKKAMELTKGRITELINSPDLLRRIVFRSIFLVTIYTFLNS</sequence>
<feature type="region of interest" description="Disordered" evidence="1">
    <location>
        <begin position="1"/>
        <end position="27"/>
    </location>
</feature>
<evidence type="ECO:0000256" key="1">
    <source>
        <dbReference type="SAM" id="MobiDB-lite"/>
    </source>
</evidence>
<gene>
    <name evidence="2" type="ORF">MTR67_034384</name>
</gene>
<evidence type="ECO:0000313" key="2">
    <source>
        <dbReference type="EMBL" id="WMV40999.1"/>
    </source>
</evidence>
<evidence type="ECO:0000313" key="3">
    <source>
        <dbReference type="Proteomes" id="UP001234989"/>
    </source>
</evidence>
<keyword evidence="3" id="KW-1185">Reference proteome</keyword>
<dbReference type="AlphaFoldDB" id="A0AAF0ZL93"/>
<accession>A0AAF0ZL93</accession>
<dbReference type="EMBL" id="CP133619">
    <property type="protein sequence ID" value="WMV40999.1"/>
    <property type="molecule type" value="Genomic_DNA"/>
</dbReference>
<name>A0AAF0ZL93_SOLVR</name>